<evidence type="ECO:0000259" key="1">
    <source>
        <dbReference type="Pfam" id="PF20750"/>
    </source>
</evidence>
<dbReference type="AlphaFoldDB" id="A0A3Q7GZI1"/>
<protein>
    <recommendedName>
        <fullName evidence="1">Poly(A) polymerase nucleotidyltransferase domain-containing protein</fullName>
    </recommendedName>
</protein>
<proteinExistence type="predicted"/>
<dbReference type="Proteomes" id="UP000004994">
    <property type="component" value="Chromosome 6"/>
</dbReference>
<dbReference type="InterPro" id="IPR048840">
    <property type="entry name" value="PolA_pol_NTPase"/>
</dbReference>
<dbReference type="Pfam" id="PF20750">
    <property type="entry name" value="PAP_NTPase"/>
    <property type="match status" value="1"/>
</dbReference>
<reference evidence="2" key="2">
    <citation type="submission" date="2019-01" db="UniProtKB">
        <authorList>
            <consortium name="EnsemblPlants"/>
        </authorList>
    </citation>
    <scope>IDENTIFICATION</scope>
    <source>
        <strain evidence="2">cv. Heinz 1706</strain>
    </source>
</reference>
<accession>A0A3Q7GZI1</accession>
<dbReference type="Gene3D" id="3.30.460.10">
    <property type="entry name" value="Beta Polymerase, domain 2"/>
    <property type="match status" value="1"/>
</dbReference>
<dbReference type="EnsemblPlants" id="Solyc06g066477.1.1">
    <property type="protein sequence ID" value="Solyc06g066477.1.1"/>
    <property type="gene ID" value="Solyc06g066477.1"/>
</dbReference>
<evidence type="ECO:0000313" key="3">
    <source>
        <dbReference type="Proteomes" id="UP000004994"/>
    </source>
</evidence>
<dbReference type="Gramene" id="Solyc06g066477.1.1">
    <property type="protein sequence ID" value="Solyc06g066477.1.1"/>
    <property type="gene ID" value="Solyc06g066477.1"/>
</dbReference>
<reference evidence="2" key="1">
    <citation type="journal article" date="2012" name="Nature">
        <title>The tomato genome sequence provides insights into fleshy fruit evolution.</title>
        <authorList>
            <consortium name="Tomato Genome Consortium"/>
        </authorList>
    </citation>
    <scope>NUCLEOTIDE SEQUENCE [LARGE SCALE GENOMIC DNA]</scope>
    <source>
        <strain evidence="2">cv. Heinz 1706</strain>
    </source>
</reference>
<dbReference type="InParanoid" id="A0A3Q7GZI1"/>
<keyword evidence="3" id="KW-1185">Reference proteome</keyword>
<feature type="domain" description="Poly(A) polymerase nucleotidyltransferase" evidence="1">
    <location>
        <begin position="23"/>
        <end position="72"/>
    </location>
</feature>
<evidence type="ECO:0000313" key="2">
    <source>
        <dbReference type="EnsemblPlants" id="Solyc06g066477.1.1"/>
    </source>
</evidence>
<dbReference type="PANTHER" id="PTHR10682">
    <property type="entry name" value="POLY A POLYMERASE"/>
    <property type="match status" value="1"/>
</dbReference>
<name>A0A3Q7GZI1_SOLLC</name>
<dbReference type="STRING" id="4081.A0A3Q7GZI1"/>
<organism evidence="2">
    <name type="scientific">Solanum lycopersicum</name>
    <name type="common">Tomato</name>
    <name type="synonym">Lycopersicon esculentum</name>
    <dbReference type="NCBI Taxonomy" id="4081"/>
    <lineage>
        <taxon>Eukaryota</taxon>
        <taxon>Viridiplantae</taxon>
        <taxon>Streptophyta</taxon>
        <taxon>Embryophyta</taxon>
        <taxon>Tracheophyta</taxon>
        <taxon>Spermatophyta</taxon>
        <taxon>Magnoliopsida</taxon>
        <taxon>eudicotyledons</taxon>
        <taxon>Gunneridae</taxon>
        <taxon>Pentapetalae</taxon>
        <taxon>asterids</taxon>
        <taxon>lamiids</taxon>
        <taxon>Solanales</taxon>
        <taxon>Solanaceae</taxon>
        <taxon>Solanoideae</taxon>
        <taxon>Solaneae</taxon>
        <taxon>Solanum</taxon>
        <taxon>Solanum subgen. Lycopersicon</taxon>
    </lineage>
</organism>
<dbReference type="OMA" id="EEFWEIR"/>
<dbReference type="PANTHER" id="PTHR10682:SF22">
    <property type="entry name" value="POLYNUCLEOTIDE ADENYLYLTRANSFERASE"/>
    <property type="match status" value="1"/>
</dbReference>
<dbReference type="InterPro" id="IPR043519">
    <property type="entry name" value="NT_sf"/>
</dbReference>
<sequence>MGVSNCSITLPPTQQVPLPKEYGVTKPLSLAGPMEADIQRTKELEKFLVGAGLYESAEEAAKREGVLCQLKQEEFWEIRKNSKLVETQRIEYEVNTSVLEDERQQ</sequence>
<dbReference type="Gene3D" id="1.10.1410.10">
    <property type="match status" value="1"/>
</dbReference>